<feature type="compositionally biased region" description="Pro residues" evidence="5">
    <location>
        <begin position="1"/>
        <end position="11"/>
    </location>
</feature>
<sequence>MGPPMGPPPGPGFGWGSNGFPPPPKKKSKVGWIVLPIAIVGLAIVGFAVLSSLLKHNSDDYSQPEPTSSTYEPTEGPTYFPTTTKVPTTKPTQPKPTQTRTTPPPPSNSDMVTKNRIYRTGKQSSVGCRESGARATSTANAQKYYVTVLRCLIRAWPKQVTLAGARFAAPHLIVFHKSASTPCGTDGGISFYCSANATIYMDVDSDLQYSKQNSIFARAVMTDTVAHEFGHHVQNMTGILRASSNLEYQLSGDKSLEMSRRLEIQATCFGAVFMGANKNSYKMTGSLKYWWTWMTAHSGDEYGTRRDHGSRTVQPRWANAGFNTLSPAACNTYVAAAKYVK</sequence>
<comment type="caution">
    <text evidence="7">The sequence shown here is derived from an EMBL/GenBank/DDBJ whole genome shotgun (WGS) entry which is preliminary data.</text>
</comment>
<name>A0A4R0L1B8_9ACTN</name>
<keyword evidence="3 6" id="KW-1133">Transmembrane helix</keyword>
<keyword evidence="2 6" id="KW-0812">Transmembrane</keyword>
<dbReference type="RefSeq" id="WP_131353093.1">
    <property type="nucleotide sequence ID" value="NZ_SJKB01000002.1"/>
</dbReference>
<evidence type="ECO:0008006" key="9">
    <source>
        <dbReference type="Google" id="ProtNLM"/>
    </source>
</evidence>
<dbReference type="PANTHER" id="PTHR30168">
    <property type="entry name" value="PUTATIVE MEMBRANE PROTEIN YPFJ"/>
    <property type="match status" value="1"/>
</dbReference>
<organism evidence="7 8">
    <name type="scientific">Kribbella pittospori</name>
    <dbReference type="NCBI Taxonomy" id="722689"/>
    <lineage>
        <taxon>Bacteria</taxon>
        <taxon>Bacillati</taxon>
        <taxon>Actinomycetota</taxon>
        <taxon>Actinomycetes</taxon>
        <taxon>Propionibacteriales</taxon>
        <taxon>Kribbellaceae</taxon>
        <taxon>Kribbella</taxon>
    </lineage>
</organism>
<evidence type="ECO:0000256" key="6">
    <source>
        <dbReference type="SAM" id="Phobius"/>
    </source>
</evidence>
<feature type="compositionally biased region" description="Polar residues" evidence="5">
    <location>
        <begin position="60"/>
        <end position="72"/>
    </location>
</feature>
<dbReference type="AlphaFoldDB" id="A0A4R0L1B8"/>
<evidence type="ECO:0000256" key="5">
    <source>
        <dbReference type="SAM" id="MobiDB-lite"/>
    </source>
</evidence>
<dbReference type="InterPro" id="IPR007343">
    <property type="entry name" value="Uncharacterised_pept_Zn_put"/>
</dbReference>
<evidence type="ECO:0000256" key="4">
    <source>
        <dbReference type="ARBA" id="ARBA00023136"/>
    </source>
</evidence>
<accession>A0A4R0L1B8</accession>
<dbReference type="GO" id="GO:0016020">
    <property type="term" value="C:membrane"/>
    <property type="evidence" value="ECO:0007669"/>
    <property type="project" value="UniProtKB-SubCell"/>
</dbReference>
<evidence type="ECO:0000256" key="1">
    <source>
        <dbReference type="ARBA" id="ARBA00004167"/>
    </source>
</evidence>
<dbReference type="OrthoDB" id="3508456at2"/>
<dbReference type="Proteomes" id="UP000291144">
    <property type="component" value="Unassembled WGS sequence"/>
</dbReference>
<comment type="subcellular location">
    <subcellularLocation>
        <location evidence="1">Membrane</location>
        <topology evidence="1">Single-pass membrane protein</topology>
    </subcellularLocation>
</comment>
<dbReference type="Pfam" id="PF04228">
    <property type="entry name" value="Zn_peptidase"/>
    <property type="match status" value="1"/>
</dbReference>
<reference evidence="7 8" key="1">
    <citation type="submission" date="2019-02" db="EMBL/GenBank/DDBJ databases">
        <title>Kribbella capetownensis sp. nov. and Kribbella speibonae sp. nov., isolated from soil.</title>
        <authorList>
            <person name="Curtis S.M."/>
            <person name="Norton I."/>
            <person name="Everest G.J."/>
            <person name="Meyers P.R."/>
        </authorList>
    </citation>
    <scope>NUCLEOTIDE SEQUENCE [LARGE SCALE GENOMIC DNA]</scope>
    <source>
        <strain evidence="7 8">NRRL B-24813</strain>
    </source>
</reference>
<keyword evidence="8" id="KW-1185">Reference proteome</keyword>
<evidence type="ECO:0000313" key="7">
    <source>
        <dbReference type="EMBL" id="TCC64588.1"/>
    </source>
</evidence>
<evidence type="ECO:0000313" key="8">
    <source>
        <dbReference type="Proteomes" id="UP000291144"/>
    </source>
</evidence>
<dbReference type="EMBL" id="SJKB01000002">
    <property type="protein sequence ID" value="TCC64588.1"/>
    <property type="molecule type" value="Genomic_DNA"/>
</dbReference>
<gene>
    <name evidence="7" type="ORF">E0H73_09415</name>
</gene>
<protein>
    <recommendedName>
        <fullName evidence="9">Metalloprotease</fullName>
    </recommendedName>
</protein>
<evidence type="ECO:0000256" key="3">
    <source>
        <dbReference type="ARBA" id="ARBA00022989"/>
    </source>
</evidence>
<evidence type="ECO:0000256" key="2">
    <source>
        <dbReference type="ARBA" id="ARBA00022692"/>
    </source>
</evidence>
<proteinExistence type="predicted"/>
<keyword evidence="4 6" id="KW-0472">Membrane</keyword>
<feature type="compositionally biased region" description="Low complexity" evidence="5">
    <location>
        <begin position="77"/>
        <end position="101"/>
    </location>
</feature>
<feature type="region of interest" description="Disordered" evidence="5">
    <location>
        <begin position="1"/>
        <end position="26"/>
    </location>
</feature>
<feature type="transmembrane region" description="Helical" evidence="6">
    <location>
        <begin position="30"/>
        <end position="54"/>
    </location>
</feature>
<dbReference type="PANTHER" id="PTHR30168:SF0">
    <property type="entry name" value="INNER MEMBRANE PROTEIN"/>
    <property type="match status" value="1"/>
</dbReference>
<feature type="region of interest" description="Disordered" evidence="5">
    <location>
        <begin position="57"/>
        <end position="115"/>
    </location>
</feature>